<name>A0AAV2PRF7_MEGNR</name>
<evidence type="ECO:0000256" key="1">
    <source>
        <dbReference type="SAM" id="SignalP"/>
    </source>
</evidence>
<gene>
    <name evidence="2" type="ORF">MNOR_LOCUS3368</name>
</gene>
<dbReference type="EMBL" id="CAXKWB010001146">
    <property type="protein sequence ID" value="CAL4063468.1"/>
    <property type="molecule type" value="Genomic_DNA"/>
</dbReference>
<evidence type="ECO:0000313" key="2">
    <source>
        <dbReference type="EMBL" id="CAL4063468.1"/>
    </source>
</evidence>
<reference evidence="2 3" key="1">
    <citation type="submission" date="2024-05" db="EMBL/GenBank/DDBJ databases">
        <authorList>
            <person name="Wallberg A."/>
        </authorList>
    </citation>
    <scope>NUCLEOTIDE SEQUENCE [LARGE SCALE GENOMIC DNA]</scope>
</reference>
<keyword evidence="3" id="KW-1185">Reference proteome</keyword>
<feature type="signal peptide" evidence="1">
    <location>
        <begin position="1"/>
        <end position="17"/>
    </location>
</feature>
<keyword evidence="1" id="KW-0732">Signal</keyword>
<sequence length="152" mass="16595">MQSYLPVLVAVVALVGAQHPTHQPPETHTCNCGAFITLDHAEYEIHRLPPFDALSCDDTKECGKSCAAEAIRISGDGDLEHELPNGYTVGEELCIGLNNGHGIDSCYKETVYVFSNTCDGPWIWDGISSIDELCCHDGRYHDCSTLPPHPPQ</sequence>
<proteinExistence type="predicted"/>
<dbReference type="Proteomes" id="UP001497623">
    <property type="component" value="Unassembled WGS sequence"/>
</dbReference>
<protein>
    <submittedName>
        <fullName evidence="2">Uncharacterized protein</fullName>
    </submittedName>
</protein>
<comment type="caution">
    <text evidence="2">The sequence shown here is derived from an EMBL/GenBank/DDBJ whole genome shotgun (WGS) entry which is preliminary data.</text>
</comment>
<organism evidence="2 3">
    <name type="scientific">Meganyctiphanes norvegica</name>
    <name type="common">Northern krill</name>
    <name type="synonym">Thysanopoda norvegica</name>
    <dbReference type="NCBI Taxonomy" id="48144"/>
    <lineage>
        <taxon>Eukaryota</taxon>
        <taxon>Metazoa</taxon>
        <taxon>Ecdysozoa</taxon>
        <taxon>Arthropoda</taxon>
        <taxon>Crustacea</taxon>
        <taxon>Multicrustacea</taxon>
        <taxon>Malacostraca</taxon>
        <taxon>Eumalacostraca</taxon>
        <taxon>Eucarida</taxon>
        <taxon>Euphausiacea</taxon>
        <taxon>Euphausiidae</taxon>
        <taxon>Meganyctiphanes</taxon>
    </lineage>
</organism>
<dbReference type="AlphaFoldDB" id="A0AAV2PRF7"/>
<accession>A0AAV2PRF7</accession>
<feature type="chain" id="PRO_5043337642" evidence="1">
    <location>
        <begin position="18"/>
        <end position="152"/>
    </location>
</feature>
<evidence type="ECO:0000313" key="3">
    <source>
        <dbReference type="Proteomes" id="UP001497623"/>
    </source>
</evidence>